<gene>
    <name evidence="1" type="ORF">DT23_03645</name>
</gene>
<dbReference type="AlphaFoldDB" id="A0A074KGE6"/>
<organism evidence="1 2">
    <name type="scientific">Thioclava indica</name>
    <dbReference type="NCBI Taxonomy" id="1353528"/>
    <lineage>
        <taxon>Bacteria</taxon>
        <taxon>Pseudomonadati</taxon>
        <taxon>Pseudomonadota</taxon>
        <taxon>Alphaproteobacteria</taxon>
        <taxon>Rhodobacterales</taxon>
        <taxon>Paracoccaceae</taxon>
        <taxon>Thioclava</taxon>
    </lineage>
</organism>
<sequence length="38" mass="4217">MLIGAFVEIDCANMNGERSALFYELKPWLGGLAQACHF</sequence>
<comment type="caution">
    <text evidence="1">The sequence shown here is derived from an EMBL/GenBank/DDBJ whole genome shotgun (WGS) entry which is preliminary data.</text>
</comment>
<reference evidence="1 2" key="1">
    <citation type="journal article" date="2015" name="Antonie Van Leeuwenhoek">
        <title>Thioclava indica sp. nov., isolated from surface seawater of the Indian Ocean.</title>
        <authorList>
            <person name="Liu Y."/>
            <person name="Lai Q."/>
            <person name="Du J."/>
            <person name="Xu H."/>
            <person name="Jiang L."/>
            <person name="Shao Z."/>
        </authorList>
    </citation>
    <scope>NUCLEOTIDE SEQUENCE [LARGE SCALE GENOMIC DNA]</scope>
    <source>
        <strain evidence="1 2">DT23-4</strain>
    </source>
</reference>
<proteinExistence type="predicted"/>
<protein>
    <submittedName>
        <fullName evidence="1">Uncharacterized protein</fullName>
    </submittedName>
</protein>
<dbReference type="STRING" id="1353528.DT23_03645"/>
<keyword evidence="2" id="KW-1185">Reference proteome</keyword>
<name>A0A074KGE6_9RHOB</name>
<evidence type="ECO:0000313" key="2">
    <source>
        <dbReference type="Proteomes" id="UP000027471"/>
    </source>
</evidence>
<dbReference type="EMBL" id="AUNB01000018">
    <property type="protein sequence ID" value="KEO60597.1"/>
    <property type="molecule type" value="Genomic_DNA"/>
</dbReference>
<evidence type="ECO:0000313" key="1">
    <source>
        <dbReference type="EMBL" id="KEO60597.1"/>
    </source>
</evidence>
<accession>A0A074KGE6</accession>
<dbReference type="Proteomes" id="UP000027471">
    <property type="component" value="Unassembled WGS sequence"/>
</dbReference>